<organism evidence="1 2">
    <name type="scientific">Penicillium flavigenum</name>
    <dbReference type="NCBI Taxonomy" id="254877"/>
    <lineage>
        <taxon>Eukaryota</taxon>
        <taxon>Fungi</taxon>
        <taxon>Dikarya</taxon>
        <taxon>Ascomycota</taxon>
        <taxon>Pezizomycotina</taxon>
        <taxon>Eurotiomycetes</taxon>
        <taxon>Eurotiomycetidae</taxon>
        <taxon>Eurotiales</taxon>
        <taxon>Aspergillaceae</taxon>
        <taxon>Penicillium</taxon>
    </lineage>
</organism>
<proteinExistence type="predicted"/>
<dbReference type="OrthoDB" id="5364171at2759"/>
<comment type="caution">
    <text evidence="1">The sequence shown here is derived from an EMBL/GenBank/DDBJ whole genome shotgun (WGS) entry which is preliminary data.</text>
</comment>
<keyword evidence="2" id="KW-1185">Reference proteome</keyword>
<evidence type="ECO:0000313" key="1">
    <source>
        <dbReference type="EMBL" id="OQE32840.1"/>
    </source>
</evidence>
<reference evidence="2" key="1">
    <citation type="journal article" date="2017" name="Nat. Microbiol.">
        <title>Global analysis of biosynthetic gene clusters reveals vast potential of secondary metabolite production in Penicillium species.</title>
        <authorList>
            <person name="Nielsen J.C."/>
            <person name="Grijseels S."/>
            <person name="Prigent S."/>
            <person name="Ji B."/>
            <person name="Dainat J."/>
            <person name="Nielsen K.F."/>
            <person name="Frisvad J.C."/>
            <person name="Workman M."/>
            <person name="Nielsen J."/>
        </authorList>
    </citation>
    <scope>NUCLEOTIDE SEQUENCE [LARGE SCALE GENOMIC DNA]</scope>
    <source>
        <strain evidence="2">IBT 14082</strain>
    </source>
</reference>
<evidence type="ECO:0000313" key="2">
    <source>
        <dbReference type="Proteomes" id="UP000191342"/>
    </source>
</evidence>
<gene>
    <name evidence="1" type="ORF">PENFLA_c001G03751</name>
</gene>
<accession>A0A1V6U3K8</accession>
<sequence length="251" mass="28033">MVFYAYAINDTNEENRLLITASSVEVMDAWYRYSRQDGLSTLKRKSPELYTYNYASHHVWHFVYHGVETPKVKGSIFFETMGPWNHNNQMNFLNQHAPDHLSGNAFYIRSKSNPRVFWNVAGGQVFASKVARTKFRINGLGLSKGDVILPEDKITIAAIAGDPLKETTVQWKGDNTFVADAPEVGNGAIVPGGPPNQGPGGYGYGFMPRGVTEFTFSDLKKNFLAVGKHVEEADAKLAWFQDAGEEWELCS</sequence>
<protein>
    <submittedName>
        <fullName evidence="1">Uncharacterized protein</fullName>
    </submittedName>
</protein>
<dbReference type="AlphaFoldDB" id="A0A1V6U3K8"/>
<dbReference type="Proteomes" id="UP000191342">
    <property type="component" value="Unassembled WGS sequence"/>
</dbReference>
<dbReference type="EMBL" id="MLQL01000001">
    <property type="protein sequence ID" value="OQE32840.1"/>
    <property type="molecule type" value="Genomic_DNA"/>
</dbReference>
<name>A0A1V6U3K8_9EURO</name>